<feature type="transmembrane region" description="Helical" evidence="7">
    <location>
        <begin position="274"/>
        <end position="297"/>
    </location>
</feature>
<dbReference type="OrthoDB" id="9804353at2"/>
<organism evidence="9 10">
    <name type="scientific">Ruminiclostridium sufflavum DSM 19573</name>
    <dbReference type="NCBI Taxonomy" id="1121337"/>
    <lineage>
        <taxon>Bacteria</taxon>
        <taxon>Bacillati</taxon>
        <taxon>Bacillota</taxon>
        <taxon>Clostridia</taxon>
        <taxon>Eubacteriales</taxon>
        <taxon>Oscillospiraceae</taxon>
        <taxon>Ruminiclostridium</taxon>
    </lineage>
</organism>
<feature type="transmembrane region" description="Helical" evidence="7">
    <location>
        <begin position="202"/>
        <end position="223"/>
    </location>
</feature>
<comment type="caution">
    <text evidence="9">The sequence shown here is derived from an EMBL/GenBank/DDBJ whole genome shotgun (WGS) entry which is preliminary data.</text>
</comment>
<evidence type="ECO:0000259" key="8">
    <source>
        <dbReference type="PROSITE" id="PS50928"/>
    </source>
</evidence>
<protein>
    <submittedName>
        <fullName evidence="9">NitT/TauT family transport system permease protein</fullName>
    </submittedName>
</protein>
<feature type="transmembrane region" description="Helical" evidence="7">
    <location>
        <begin position="41"/>
        <end position="66"/>
    </location>
</feature>
<evidence type="ECO:0000256" key="5">
    <source>
        <dbReference type="ARBA" id="ARBA00022989"/>
    </source>
</evidence>
<evidence type="ECO:0000256" key="1">
    <source>
        <dbReference type="ARBA" id="ARBA00004651"/>
    </source>
</evidence>
<dbReference type="InterPro" id="IPR000515">
    <property type="entry name" value="MetI-like"/>
</dbReference>
<dbReference type="GO" id="GO:0005886">
    <property type="term" value="C:plasma membrane"/>
    <property type="evidence" value="ECO:0007669"/>
    <property type="project" value="UniProtKB-SubCell"/>
</dbReference>
<feature type="domain" description="ABC transmembrane type-1" evidence="8">
    <location>
        <begin position="168"/>
        <end position="352"/>
    </location>
</feature>
<dbReference type="Gene3D" id="1.10.3720.10">
    <property type="entry name" value="MetI-like"/>
    <property type="match status" value="1"/>
</dbReference>
<reference evidence="9 10" key="1">
    <citation type="submission" date="2018-06" db="EMBL/GenBank/DDBJ databases">
        <title>Genomic Encyclopedia of Type Strains, Phase I: the one thousand microbial genomes (KMG-I) project.</title>
        <authorList>
            <person name="Kyrpides N."/>
        </authorList>
    </citation>
    <scope>NUCLEOTIDE SEQUENCE [LARGE SCALE GENOMIC DNA]</scope>
    <source>
        <strain evidence="9 10">DSM 19573</strain>
    </source>
</reference>
<feature type="transmembrane region" description="Helical" evidence="7">
    <location>
        <begin position="86"/>
        <end position="107"/>
    </location>
</feature>
<dbReference type="EMBL" id="QKMR01000006">
    <property type="protein sequence ID" value="PYG88544.1"/>
    <property type="molecule type" value="Genomic_DNA"/>
</dbReference>
<dbReference type="PROSITE" id="PS50928">
    <property type="entry name" value="ABC_TM1"/>
    <property type="match status" value="1"/>
</dbReference>
<dbReference type="AlphaFoldDB" id="A0A318Y8K3"/>
<evidence type="ECO:0000313" key="10">
    <source>
        <dbReference type="Proteomes" id="UP000248132"/>
    </source>
</evidence>
<dbReference type="Proteomes" id="UP000248132">
    <property type="component" value="Unassembled WGS sequence"/>
</dbReference>
<feature type="transmembrane region" description="Helical" evidence="7">
    <location>
        <begin position="326"/>
        <end position="351"/>
    </location>
</feature>
<proteinExistence type="inferred from homology"/>
<comment type="subcellular location">
    <subcellularLocation>
        <location evidence="1 7">Cell membrane</location>
        <topology evidence="1 7">Multi-pass membrane protein</topology>
    </subcellularLocation>
</comment>
<dbReference type="Pfam" id="PF00528">
    <property type="entry name" value="BPD_transp_1"/>
    <property type="match status" value="1"/>
</dbReference>
<dbReference type="PANTHER" id="PTHR30151">
    <property type="entry name" value="ALKANE SULFONATE ABC TRANSPORTER-RELATED, MEMBRANE SUBUNIT"/>
    <property type="match status" value="1"/>
</dbReference>
<keyword evidence="3" id="KW-1003">Cell membrane</keyword>
<evidence type="ECO:0000313" key="9">
    <source>
        <dbReference type="EMBL" id="PYG88544.1"/>
    </source>
</evidence>
<evidence type="ECO:0000256" key="3">
    <source>
        <dbReference type="ARBA" id="ARBA00022475"/>
    </source>
</evidence>
<evidence type="ECO:0000256" key="7">
    <source>
        <dbReference type="RuleBase" id="RU363032"/>
    </source>
</evidence>
<accession>A0A318Y8K3</accession>
<keyword evidence="10" id="KW-1185">Reference proteome</keyword>
<sequence length="365" mass="40337">MNTSSATSFWRSIAVALRLPISTNKSERRQTAGQSIGNKKFILLSVLTVAGFTAAILVNLLFPQFASVKISHYPLLGGMELDINGAYRIVLIALILLYLGIASFSWLDPERRKKFQKRMPFRFVIGLVLALWDVFGTKLLLLPQPFFPGPARIIESFLMESGYIWQNTLYSLRLFLVGFILGVALGVGTGILIGWFHSIYYWVYPVLKITGVIPAVAWMPFALTLFPTPFAAATFLIIICAWFPVASLTASGIAGTPKVHFEVARTLGAKTPYLVFRVAIPHALPNIFTGISTANAFTFTTLVMAEMMGQPGGLGYYINASKVWSAYYKVFAAILVMAVLFSLIMYAIGLIQGRLLRWQKGLVKA</sequence>
<gene>
    <name evidence="9" type="ORF">LY28_01394</name>
</gene>
<name>A0A318Y8K3_9FIRM</name>
<dbReference type="SUPFAM" id="SSF161098">
    <property type="entry name" value="MetI-like"/>
    <property type="match status" value="1"/>
</dbReference>
<dbReference type="GO" id="GO:0055085">
    <property type="term" value="P:transmembrane transport"/>
    <property type="evidence" value="ECO:0007669"/>
    <property type="project" value="InterPro"/>
</dbReference>
<evidence type="ECO:0000256" key="4">
    <source>
        <dbReference type="ARBA" id="ARBA00022692"/>
    </source>
</evidence>
<feature type="transmembrane region" description="Helical" evidence="7">
    <location>
        <begin position="119"/>
        <end position="141"/>
    </location>
</feature>
<keyword evidence="6 7" id="KW-0472">Membrane</keyword>
<dbReference type="PANTHER" id="PTHR30151:SF0">
    <property type="entry name" value="ABC TRANSPORTER PERMEASE PROTEIN MJ0413-RELATED"/>
    <property type="match status" value="1"/>
</dbReference>
<evidence type="ECO:0000256" key="2">
    <source>
        <dbReference type="ARBA" id="ARBA00022448"/>
    </source>
</evidence>
<evidence type="ECO:0000256" key="6">
    <source>
        <dbReference type="ARBA" id="ARBA00023136"/>
    </source>
</evidence>
<feature type="transmembrane region" description="Helical" evidence="7">
    <location>
        <begin position="174"/>
        <end position="195"/>
    </location>
</feature>
<feature type="transmembrane region" description="Helical" evidence="7">
    <location>
        <begin position="229"/>
        <end position="253"/>
    </location>
</feature>
<dbReference type="RefSeq" id="WP_110461438.1">
    <property type="nucleotide sequence ID" value="NZ_QKMR01000006.1"/>
</dbReference>
<dbReference type="CDD" id="cd06261">
    <property type="entry name" value="TM_PBP2"/>
    <property type="match status" value="1"/>
</dbReference>
<comment type="similarity">
    <text evidence="7">Belongs to the binding-protein-dependent transport system permease family.</text>
</comment>
<keyword evidence="2 7" id="KW-0813">Transport</keyword>
<keyword evidence="5 7" id="KW-1133">Transmembrane helix</keyword>
<dbReference type="InterPro" id="IPR035906">
    <property type="entry name" value="MetI-like_sf"/>
</dbReference>
<keyword evidence="4 7" id="KW-0812">Transmembrane</keyword>